<feature type="compositionally biased region" description="Basic and acidic residues" evidence="1">
    <location>
        <begin position="579"/>
        <end position="590"/>
    </location>
</feature>
<dbReference type="EMBL" id="AYKW01000069">
    <property type="protein sequence ID" value="PIL22342.1"/>
    <property type="molecule type" value="Genomic_DNA"/>
</dbReference>
<dbReference type="InterPro" id="IPR006553">
    <property type="entry name" value="Leu-rich_rpt_Cys-con_subtyp"/>
</dbReference>
<protein>
    <recommendedName>
        <fullName evidence="2">F-box domain-containing protein</fullName>
    </recommendedName>
</protein>
<feature type="compositionally biased region" description="Pro residues" evidence="1">
    <location>
        <begin position="561"/>
        <end position="573"/>
    </location>
</feature>
<reference evidence="3 4" key="1">
    <citation type="journal article" date="2015" name="Sci. Rep.">
        <title>Chromosome-level genome map provides insights into diverse defense mechanisms in the medicinal fungus Ganoderma sinense.</title>
        <authorList>
            <person name="Zhu Y."/>
            <person name="Xu J."/>
            <person name="Sun C."/>
            <person name="Zhou S."/>
            <person name="Xu H."/>
            <person name="Nelson D.R."/>
            <person name="Qian J."/>
            <person name="Song J."/>
            <person name="Luo H."/>
            <person name="Xiang L."/>
            <person name="Li Y."/>
            <person name="Xu Z."/>
            <person name="Ji A."/>
            <person name="Wang L."/>
            <person name="Lu S."/>
            <person name="Hayward A."/>
            <person name="Sun W."/>
            <person name="Li X."/>
            <person name="Schwartz D.C."/>
            <person name="Wang Y."/>
            <person name="Chen S."/>
        </authorList>
    </citation>
    <scope>NUCLEOTIDE SEQUENCE [LARGE SCALE GENOMIC DNA]</scope>
    <source>
        <strain evidence="3 4">ZZ0214-1</strain>
    </source>
</reference>
<comment type="caution">
    <text evidence="3">The sequence shown here is derived from an EMBL/GenBank/DDBJ whole genome shotgun (WGS) entry which is preliminary data.</text>
</comment>
<evidence type="ECO:0000256" key="1">
    <source>
        <dbReference type="SAM" id="MobiDB-lite"/>
    </source>
</evidence>
<proteinExistence type="predicted"/>
<feature type="region of interest" description="Disordered" evidence="1">
    <location>
        <begin position="545"/>
        <end position="610"/>
    </location>
</feature>
<sequence>MHRTPLIHPTPRLHPSAMSYATLEQPLARAPTTMSWTTEYSTEPPPYDLCDTAALMAAAYSDKNTSLRRQPDAAPPLGNFSRTPAVPWMSSPRRSALDLSIPHLREAILSLDSKMASLLNERDLLELRLEHAVRMNSPVQRLPNDLLASIFSIAVLEEEDEDSITLSNLMLVCRWWREVAINSPMLWTRIVMGTHHSVDRAILKLDRSRTAPIHICLDFSPRMEHGTVSTESIVTAMELVRPAIWRWKTFHLVVPSRPQAHVALSRCKEQAPQLEVLSVRVSHSMQEDHYSKAPLPLFERTTPRLRASSFTSFNFGWDLALLSNLRVLKLGGYWNGFSPSVDTLLKTLRSCPQLEELVLRNMSDVDPDNCTTSISEASEHDDYVLARASDTRPISLPRLRKASFYYSGNLRTRTVLTLLSFPALERIELCYLDNVSPMLEALRRQSLTILPLRHLRIESCFFNELRFARLLPRLPALTSLELIDVEDVTSNLMRNLATPPVSQTWVCPKLTTLSVEGCSSLEWETLRSIVESRLPPILARFPGSPSPLHIPTSHKHRPLSRLPPCPARPPSTPTPTLSTDKRCRQREWSRPRHPRRRRSLRPRTSCRASRPCPCCPLHHRPWAGRSGSTASTSRAATRSARRWCSGSACTSRMSSASPSRASGASRTCHDVHVDGDVRGAGRQPRRPNLQSNSVQIEVTVICVSFIRGPL</sequence>
<keyword evidence="4" id="KW-1185">Reference proteome</keyword>
<name>A0A2G8RLF1_9APHY</name>
<dbReference type="SUPFAM" id="SSF81383">
    <property type="entry name" value="F-box domain"/>
    <property type="match status" value="1"/>
</dbReference>
<feature type="domain" description="F-box" evidence="2">
    <location>
        <begin position="140"/>
        <end position="191"/>
    </location>
</feature>
<accession>A0A2G8RLF1</accession>
<dbReference type="InterPro" id="IPR036047">
    <property type="entry name" value="F-box-like_dom_sf"/>
</dbReference>
<evidence type="ECO:0000313" key="3">
    <source>
        <dbReference type="EMBL" id="PIL22342.1"/>
    </source>
</evidence>
<feature type="compositionally biased region" description="Basic residues" evidence="1">
    <location>
        <begin position="591"/>
        <end position="601"/>
    </location>
</feature>
<dbReference type="Pfam" id="PF12937">
    <property type="entry name" value="F-box-like"/>
    <property type="match status" value="1"/>
</dbReference>
<dbReference type="OrthoDB" id="8048523at2759"/>
<gene>
    <name evidence="3" type="ORF">GSI_15030</name>
</gene>
<evidence type="ECO:0000313" key="4">
    <source>
        <dbReference type="Proteomes" id="UP000230002"/>
    </source>
</evidence>
<dbReference type="Gene3D" id="1.20.1280.50">
    <property type="match status" value="1"/>
</dbReference>
<dbReference type="PANTHER" id="PTHR38926">
    <property type="entry name" value="F-BOX DOMAIN CONTAINING PROTEIN, EXPRESSED"/>
    <property type="match status" value="1"/>
</dbReference>
<dbReference type="Gene3D" id="3.80.10.10">
    <property type="entry name" value="Ribonuclease Inhibitor"/>
    <property type="match status" value="1"/>
</dbReference>
<dbReference type="InterPro" id="IPR001810">
    <property type="entry name" value="F-box_dom"/>
</dbReference>
<dbReference type="Proteomes" id="UP000230002">
    <property type="component" value="Unassembled WGS sequence"/>
</dbReference>
<dbReference type="SMART" id="SM00367">
    <property type="entry name" value="LRR_CC"/>
    <property type="match status" value="2"/>
</dbReference>
<dbReference type="PANTHER" id="PTHR38926:SF72">
    <property type="entry name" value="IM:7136021-RELATED"/>
    <property type="match status" value="1"/>
</dbReference>
<dbReference type="InterPro" id="IPR032675">
    <property type="entry name" value="LRR_dom_sf"/>
</dbReference>
<dbReference type="AlphaFoldDB" id="A0A2G8RLF1"/>
<organism evidence="3 4">
    <name type="scientific">Ganoderma sinense ZZ0214-1</name>
    <dbReference type="NCBI Taxonomy" id="1077348"/>
    <lineage>
        <taxon>Eukaryota</taxon>
        <taxon>Fungi</taxon>
        <taxon>Dikarya</taxon>
        <taxon>Basidiomycota</taxon>
        <taxon>Agaricomycotina</taxon>
        <taxon>Agaricomycetes</taxon>
        <taxon>Polyporales</taxon>
        <taxon>Polyporaceae</taxon>
        <taxon>Ganoderma</taxon>
    </lineage>
</organism>
<dbReference type="SUPFAM" id="SSF52047">
    <property type="entry name" value="RNI-like"/>
    <property type="match status" value="1"/>
</dbReference>
<evidence type="ECO:0000259" key="2">
    <source>
        <dbReference type="Pfam" id="PF12937"/>
    </source>
</evidence>